<reference evidence="2" key="1">
    <citation type="journal article" date="2019" name="Int. J. Syst. Evol. Microbiol.">
        <title>The Global Catalogue of Microorganisms (GCM) 10K type strain sequencing project: providing services to taxonomists for standard genome sequencing and annotation.</title>
        <authorList>
            <consortium name="The Broad Institute Genomics Platform"/>
            <consortium name="The Broad Institute Genome Sequencing Center for Infectious Disease"/>
            <person name="Wu L."/>
            <person name="Ma J."/>
        </authorList>
    </citation>
    <scope>NUCLEOTIDE SEQUENCE [LARGE SCALE GENOMIC DNA]</scope>
    <source>
        <strain evidence="2">JCM 16956</strain>
    </source>
</reference>
<evidence type="ECO:0000313" key="1">
    <source>
        <dbReference type="EMBL" id="GAA3895480.1"/>
    </source>
</evidence>
<gene>
    <name evidence="1" type="ORF">GCM10022244_01700</name>
</gene>
<dbReference type="EMBL" id="BAABAJ010000001">
    <property type="protein sequence ID" value="GAA3895480.1"/>
    <property type="molecule type" value="Genomic_DNA"/>
</dbReference>
<dbReference type="RefSeq" id="WP_345277670.1">
    <property type="nucleotide sequence ID" value="NZ_BAABAJ010000001.1"/>
</dbReference>
<organism evidence="1 2">
    <name type="scientific">Streptomyces gulbargensis</name>
    <dbReference type="NCBI Taxonomy" id="364901"/>
    <lineage>
        <taxon>Bacteria</taxon>
        <taxon>Bacillati</taxon>
        <taxon>Actinomycetota</taxon>
        <taxon>Actinomycetes</taxon>
        <taxon>Kitasatosporales</taxon>
        <taxon>Streptomycetaceae</taxon>
        <taxon>Streptomyces</taxon>
    </lineage>
</organism>
<name>A0ABP7LAP0_9ACTN</name>
<proteinExistence type="predicted"/>
<accession>A0ABP7LAP0</accession>
<comment type="caution">
    <text evidence="1">The sequence shown here is derived from an EMBL/GenBank/DDBJ whole genome shotgun (WGS) entry which is preliminary data.</text>
</comment>
<sequence length="210" mass="23057">MTGIWTRATEDDPLDGLRTALTHADCGLEPRGGFEDHCWLLHAIHEGPVRLRWDDVLARAGRRFADWPLTPSYLVFEGVEGADELDGPGDAEPDAETLDRLVGHLARHSPDGLATWCGAAQAPVSTDGELVAWRGRLGDAPAHRTARPTDFFPATWWAADGGWLVLSDWDLNATEVFGDRALIADLLADPELEAVRRPTIRETFRGTFPA</sequence>
<evidence type="ECO:0000313" key="2">
    <source>
        <dbReference type="Proteomes" id="UP001501000"/>
    </source>
</evidence>
<keyword evidence="2" id="KW-1185">Reference proteome</keyword>
<dbReference type="Proteomes" id="UP001501000">
    <property type="component" value="Unassembled WGS sequence"/>
</dbReference>
<protein>
    <submittedName>
        <fullName evidence="1">Uncharacterized protein</fullName>
    </submittedName>
</protein>